<dbReference type="SUPFAM" id="SSF50022">
    <property type="entry name" value="ISP domain"/>
    <property type="match status" value="1"/>
</dbReference>
<comment type="caution">
    <text evidence="7">The sequence shown here is derived from an EMBL/GenBank/DDBJ whole genome shotgun (WGS) entry which is preliminary data.</text>
</comment>
<evidence type="ECO:0000256" key="1">
    <source>
        <dbReference type="ARBA" id="ARBA00022714"/>
    </source>
</evidence>
<keyword evidence="1" id="KW-0001">2Fe-2S</keyword>
<dbReference type="Gene3D" id="3.90.380.10">
    <property type="entry name" value="Naphthalene 1,2-dioxygenase Alpha Subunit, Chain A, domain 1"/>
    <property type="match status" value="1"/>
</dbReference>
<dbReference type="PROSITE" id="PS00570">
    <property type="entry name" value="RING_HYDROXYL_ALPHA"/>
    <property type="match status" value="1"/>
</dbReference>
<dbReference type="EMBL" id="JAAOZC010000002">
    <property type="protein sequence ID" value="NIJ07303.1"/>
    <property type="molecule type" value="Genomic_DNA"/>
</dbReference>
<keyword evidence="8" id="KW-1185">Reference proteome</keyword>
<accession>A0ABX0TP42</accession>
<dbReference type="CDD" id="cd08878">
    <property type="entry name" value="RHO_alpha_C_DMO-like"/>
    <property type="match status" value="1"/>
</dbReference>
<name>A0ABX0TP42_9SPHN</name>
<dbReference type="InterPro" id="IPR036922">
    <property type="entry name" value="Rieske_2Fe-2S_sf"/>
</dbReference>
<dbReference type="InterPro" id="IPR045623">
    <property type="entry name" value="LigXa_C"/>
</dbReference>
<keyword evidence="5" id="KW-0411">Iron-sulfur</keyword>
<dbReference type="InterPro" id="IPR050584">
    <property type="entry name" value="Cholesterol_7-desaturase"/>
</dbReference>
<evidence type="ECO:0000259" key="6">
    <source>
        <dbReference type="PROSITE" id="PS51296"/>
    </source>
</evidence>
<dbReference type="PROSITE" id="PS51296">
    <property type="entry name" value="RIESKE"/>
    <property type="match status" value="1"/>
</dbReference>
<sequence>MDAAQNELLTQVGPGTPMGEVLRRYWFPVAGVSEFDAQRVKPIRLLGENLVLYRDLSGNFGLVDRQCAHRRADLSYGFVEKCGLRCNYHGWAYDESGQCVEMPFEDTVVPQAKYKDKIKIKAYPVRAHAGLLWTYMGPSPAPELPDWEPFSWENGFRQIVISELPCNWLQAQENSIDPVHFEWMHMNWGRRQEDEHAELGPKHMEIAFDEFEYGLIYRRKREDLMEKHSMWTVGRVCLWPNAFYLGDHFEWRIPIDDENMLSIGWMFNRVPNESEPYVQGSIPTWRGPIVDPETGRWHSRHVMNQDFIAWVGQGTIADRTKEKLGLSDRGIQMLRKQLLSDVDAVARGEDPKGIIRDPAKAVKVELPTAERDLLVKGASRADFITHPFFGHHMHEFLFQAGQPRAVWEDFCAAMGIEPGHGIGSAPVTARFGVVLEPEKAETAS</sequence>
<keyword evidence="3" id="KW-0560">Oxidoreductase</keyword>
<evidence type="ECO:0000256" key="3">
    <source>
        <dbReference type="ARBA" id="ARBA00023002"/>
    </source>
</evidence>
<dbReference type="Gene3D" id="2.102.10.10">
    <property type="entry name" value="Rieske [2Fe-2S] iron-sulphur domain"/>
    <property type="match status" value="1"/>
</dbReference>
<dbReference type="RefSeq" id="WP_208408563.1">
    <property type="nucleotide sequence ID" value="NZ_JAAOZC010000002.1"/>
</dbReference>
<keyword evidence="2" id="KW-0479">Metal-binding</keyword>
<evidence type="ECO:0000256" key="4">
    <source>
        <dbReference type="ARBA" id="ARBA00023004"/>
    </source>
</evidence>
<protein>
    <submittedName>
        <fullName evidence="7">5,5'-dehydrodivanillate O-demethylase</fullName>
    </submittedName>
</protein>
<proteinExistence type="predicted"/>
<dbReference type="InterPro" id="IPR015881">
    <property type="entry name" value="ARHD_Rieske_2Fe_2S"/>
</dbReference>
<dbReference type="Pfam" id="PF00355">
    <property type="entry name" value="Rieske"/>
    <property type="match status" value="1"/>
</dbReference>
<evidence type="ECO:0000256" key="2">
    <source>
        <dbReference type="ARBA" id="ARBA00022723"/>
    </source>
</evidence>
<keyword evidence="4" id="KW-0408">Iron</keyword>
<dbReference type="PANTHER" id="PTHR21266">
    <property type="entry name" value="IRON-SULFUR DOMAIN CONTAINING PROTEIN"/>
    <property type="match status" value="1"/>
</dbReference>
<reference evidence="7 8" key="1">
    <citation type="submission" date="2020-03" db="EMBL/GenBank/DDBJ databases">
        <title>Genomic Encyclopedia of Type Strains, Phase III (KMG-III): the genomes of soil and plant-associated and newly described type strains.</title>
        <authorList>
            <person name="Whitman W."/>
        </authorList>
    </citation>
    <scope>NUCLEOTIDE SEQUENCE [LARGE SCALE GENOMIC DNA]</scope>
    <source>
        <strain evidence="7 8">CECT 8804</strain>
    </source>
</reference>
<dbReference type="Proteomes" id="UP000727456">
    <property type="component" value="Unassembled WGS sequence"/>
</dbReference>
<dbReference type="InterPro" id="IPR017941">
    <property type="entry name" value="Rieske_2Fe-2S"/>
</dbReference>
<evidence type="ECO:0000313" key="8">
    <source>
        <dbReference type="Proteomes" id="UP000727456"/>
    </source>
</evidence>
<dbReference type="PANTHER" id="PTHR21266:SF59">
    <property type="entry name" value="BLR4922 PROTEIN"/>
    <property type="match status" value="1"/>
</dbReference>
<gene>
    <name evidence="7" type="ORF">FHS31_000899</name>
</gene>
<feature type="domain" description="Rieske" evidence="6">
    <location>
        <begin position="26"/>
        <end position="134"/>
    </location>
</feature>
<dbReference type="Pfam" id="PF19301">
    <property type="entry name" value="LigXa_C"/>
    <property type="match status" value="1"/>
</dbReference>
<dbReference type="SUPFAM" id="SSF55961">
    <property type="entry name" value="Bet v1-like"/>
    <property type="match status" value="1"/>
</dbReference>
<evidence type="ECO:0000313" key="7">
    <source>
        <dbReference type="EMBL" id="NIJ07303.1"/>
    </source>
</evidence>
<evidence type="ECO:0000256" key="5">
    <source>
        <dbReference type="ARBA" id="ARBA00023014"/>
    </source>
</evidence>
<organism evidence="7 8">
    <name type="scientific">Sphingomonas vulcanisoli</name>
    <dbReference type="NCBI Taxonomy" id="1658060"/>
    <lineage>
        <taxon>Bacteria</taxon>
        <taxon>Pseudomonadati</taxon>
        <taxon>Pseudomonadota</taxon>
        <taxon>Alphaproteobacteria</taxon>
        <taxon>Sphingomonadales</taxon>
        <taxon>Sphingomonadaceae</taxon>
        <taxon>Sphingomonas</taxon>
    </lineage>
</organism>